<keyword evidence="6" id="KW-0067">ATP-binding</keyword>
<evidence type="ECO:0000256" key="3">
    <source>
        <dbReference type="ARBA" id="ARBA00022679"/>
    </source>
</evidence>
<feature type="domain" description="Protein kinase" evidence="10">
    <location>
        <begin position="96"/>
        <end position="403"/>
    </location>
</feature>
<dbReference type="InterPro" id="IPR000719">
    <property type="entry name" value="Prot_kinase_dom"/>
</dbReference>
<dbReference type="InterPro" id="IPR011009">
    <property type="entry name" value="Kinase-like_dom_sf"/>
</dbReference>
<dbReference type="PANTHER" id="PTHR24056:SF171">
    <property type="entry name" value="CYCLIN-DEPENDENT KINASE 20"/>
    <property type="match status" value="1"/>
</dbReference>
<keyword evidence="12" id="KW-1185">Reference proteome</keyword>
<evidence type="ECO:0000256" key="9">
    <source>
        <dbReference type="SAM" id="MobiDB-lite"/>
    </source>
</evidence>
<evidence type="ECO:0000256" key="7">
    <source>
        <dbReference type="ARBA" id="ARBA00047811"/>
    </source>
</evidence>
<organism evidence="11 12">
    <name type="scientific">Trametes cubensis</name>
    <dbReference type="NCBI Taxonomy" id="1111947"/>
    <lineage>
        <taxon>Eukaryota</taxon>
        <taxon>Fungi</taxon>
        <taxon>Dikarya</taxon>
        <taxon>Basidiomycota</taxon>
        <taxon>Agaricomycotina</taxon>
        <taxon>Agaricomycetes</taxon>
        <taxon>Polyporales</taxon>
        <taxon>Polyporaceae</taxon>
        <taxon>Trametes</taxon>
    </lineage>
</organism>
<evidence type="ECO:0000256" key="5">
    <source>
        <dbReference type="ARBA" id="ARBA00022777"/>
    </source>
</evidence>
<dbReference type="GO" id="GO:0005634">
    <property type="term" value="C:nucleus"/>
    <property type="evidence" value="ECO:0007669"/>
    <property type="project" value="TreeGrafter"/>
</dbReference>
<dbReference type="GO" id="GO:0004693">
    <property type="term" value="F:cyclin-dependent protein serine/threonine kinase activity"/>
    <property type="evidence" value="ECO:0007669"/>
    <property type="project" value="UniProtKB-EC"/>
</dbReference>
<feature type="region of interest" description="Disordered" evidence="9">
    <location>
        <begin position="1211"/>
        <end position="1230"/>
    </location>
</feature>
<name>A0AAD7TK84_9APHY</name>
<dbReference type="PROSITE" id="PS50011">
    <property type="entry name" value="PROTEIN_KINASE_DOM"/>
    <property type="match status" value="2"/>
</dbReference>
<keyword evidence="4" id="KW-0547">Nucleotide-binding</keyword>
<evidence type="ECO:0000256" key="8">
    <source>
        <dbReference type="ARBA" id="ARBA00048367"/>
    </source>
</evidence>
<comment type="catalytic activity">
    <reaction evidence="8">
        <text>L-seryl-[protein] + ATP = O-phospho-L-seryl-[protein] + ADP + H(+)</text>
        <dbReference type="Rhea" id="RHEA:17989"/>
        <dbReference type="Rhea" id="RHEA-COMP:9863"/>
        <dbReference type="Rhea" id="RHEA-COMP:11604"/>
        <dbReference type="ChEBI" id="CHEBI:15378"/>
        <dbReference type="ChEBI" id="CHEBI:29999"/>
        <dbReference type="ChEBI" id="CHEBI:30616"/>
        <dbReference type="ChEBI" id="CHEBI:83421"/>
        <dbReference type="ChEBI" id="CHEBI:456216"/>
        <dbReference type="EC" id="2.7.11.22"/>
    </reaction>
</comment>
<feature type="compositionally biased region" description="Basic and acidic residues" evidence="9">
    <location>
        <begin position="1212"/>
        <end position="1223"/>
    </location>
</feature>
<evidence type="ECO:0000313" key="12">
    <source>
        <dbReference type="Proteomes" id="UP001215151"/>
    </source>
</evidence>
<evidence type="ECO:0000256" key="6">
    <source>
        <dbReference type="ARBA" id="ARBA00022840"/>
    </source>
</evidence>
<proteinExistence type="predicted"/>
<dbReference type="EC" id="2.7.11.22" evidence="1"/>
<protein>
    <recommendedName>
        <fullName evidence="1">cyclin-dependent kinase</fullName>
        <ecNumber evidence="1">2.7.11.22</ecNumber>
    </recommendedName>
</protein>
<dbReference type="InterPro" id="IPR050108">
    <property type="entry name" value="CDK"/>
</dbReference>
<evidence type="ECO:0000313" key="11">
    <source>
        <dbReference type="EMBL" id="KAJ8463467.1"/>
    </source>
</evidence>
<dbReference type="Gene3D" id="1.10.510.10">
    <property type="entry name" value="Transferase(Phosphotransferase) domain 1"/>
    <property type="match status" value="3"/>
</dbReference>
<sequence length="1590" mass="180071">MQAFDLQEKLGNLVLLPERATKLPCERVSDFGQDGCPSQVTMKWFWLGWDAWLVARGITLNLKPAPNIDHRYKNWSVTPHATPGSANLPYAYCMPAGVDSLAEEGRIPETRLAWAQDAARRDVALKLVNTDTDEYRIYCRLLKSVEAYSPSLCCGVLRPVAILETPHNFAFMVMPRSILQLGRSTLDVQPQYGGPSDAIHALHVKSKASCVIANHFVVIEIGLQGLRFLHEQRVIHRDIHQSNMLLNCYSPDAQFSTNAQNIADAHRRTGDVHYSLMDFNLSLCAPLDTPLESYYRPSEEALVGAPCYLPSDISLGEQFYNPFAYDVACLGNMYRVFFTCLVSQIPLLAPLFDKMTTHQISHRFMAHEAANFVESVYASLSDTALNSPVAIVSEWDSFTNTYLYWSQMPPEFAAQWSAYPCLDVEHLAFEMQACVSPLSPNGHDVSRPPHSSDVVHEFSNPPNSSPADDFACLPHLHGGTVEDVLESRLPYCAMEAFWAGYQSRLSLLRMTLHQGQGLAFLHNHRIVHRDIHEWNIMVNWYCHNDQLDSCTQRPHDHHLSSSVLYAFIDFDLALQLPPATSLKHCRRPADEALITVPTYHPFDICQGERHYNPFAFDVACLGNMFIFYFTEAITVVPILAVLLSRMTTNVIGDRFTAAEALTFFCEVEAQLSQNMLDTGVALKASYDPLDNPDLYWSRLTPESQLRLQLHRPLPLSWTNRALRWLMTTRPGRKVIPAKDNTLLSTIAMQTETREEKLNNLVLLPELPCERVSDFGLEGWPTEGSMIWFWLGWEDWLRARGIAMNLQPVPNIDPRYKTWSVTPHATPGPADLPYASCAPTGNPLGRRGPIPLTRIGWAQDSAHRDVVLKLVNTDTDEYHIYCRLLKSLEKCTPSSCCGVLRPVAIINTPRNFVFVVMPRWGAVNALSDFSTVAEVMQFLRCTSKGLSFLHEHRVVHRDIQNSNMLVNCYSPDAEYPMYALDAAAEHRRTGDVHYCLMDFNISLCASLDTALDSFHRPWEESTMGVPAYHPPDLLLGEPTYNPFAYDVACLGNIYRIYFTCLVSRIPLLAPLFDKMTTHLVSRRFTALEAANFIEGIYAGLSETTLSLPTTIELEWGSWANSELYWSQTSPEFAIQWSSYRTPERTWVVDIDIYTPHAWRANMTVTSSQTHETLANEEELNDSPSLTDFESLGSWELLCEDWLMARGIILNRQPDPDGRPQDRPWHSTPYATPGPAALPYAYCRPIGNTQRRATWMGRKLAVARNAAGQDVVLKVLDTDSDEYQAYYRMLASTEVHAPTSCCGVLRPVAIIHTPYKFCFVVMPRWGRILRLSDLSTVDQAMQFMRCTSKANPNKLYSPLSDETHSSTRAYELKQDLHESNMLVNYYSPDARYGVEESKAAAEHRRTGDVHYCLIDFNISFSPPLETALETYTRPAYDAYWGAPVYQPADICLGEHAYSPFAFDVACLGNIYRTSFHSLISHVPELAPLFDKMTTHQIPQRFTAREAADFIEHVFAALSGTTLGTPITAAPHYDWYSPGEADKYWSHAPPEFTARWSQYRTPERSWVAKILARIAEVPVGWRILYRTRDLLRI</sequence>
<evidence type="ECO:0000256" key="4">
    <source>
        <dbReference type="ARBA" id="ARBA00022741"/>
    </source>
</evidence>
<dbReference type="Proteomes" id="UP001215151">
    <property type="component" value="Unassembled WGS sequence"/>
</dbReference>
<evidence type="ECO:0000256" key="2">
    <source>
        <dbReference type="ARBA" id="ARBA00022527"/>
    </source>
</evidence>
<accession>A0AAD7TK84</accession>
<feature type="domain" description="Protein kinase" evidence="10">
    <location>
        <begin position="837"/>
        <end position="1115"/>
    </location>
</feature>
<evidence type="ECO:0000256" key="1">
    <source>
        <dbReference type="ARBA" id="ARBA00012425"/>
    </source>
</evidence>
<gene>
    <name evidence="11" type="ORF">ONZ51_g10234</name>
</gene>
<dbReference type="SMART" id="SM00220">
    <property type="entry name" value="S_TKc"/>
    <property type="match status" value="1"/>
</dbReference>
<dbReference type="SUPFAM" id="SSF56112">
    <property type="entry name" value="Protein kinase-like (PK-like)"/>
    <property type="match status" value="3"/>
</dbReference>
<dbReference type="PANTHER" id="PTHR24056">
    <property type="entry name" value="CELL DIVISION PROTEIN KINASE"/>
    <property type="match status" value="1"/>
</dbReference>
<comment type="catalytic activity">
    <reaction evidence="7">
        <text>L-threonyl-[protein] + ATP = O-phospho-L-threonyl-[protein] + ADP + H(+)</text>
        <dbReference type="Rhea" id="RHEA:46608"/>
        <dbReference type="Rhea" id="RHEA-COMP:11060"/>
        <dbReference type="Rhea" id="RHEA-COMP:11605"/>
        <dbReference type="ChEBI" id="CHEBI:15378"/>
        <dbReference type="ChEBI" id="CHEBI:30013"/>
        <dbReference type="ChEBI" id="CHEBI:30616"/>
        <dbReference type="ChEBI" id="CHEBI:61977"/>
        <dbReference type="ChEBI" id="CHEBI:456216"/>
        <dbReference type="EC" id="2.7.11.22"/>
    </reaction>
</comment>
<keyword evidence="3" id="KW-0808">Transferase</keyword>
<reference evidence="11" key="1">
    <citation type="submission" date="2022-11" db="EMBL/GenBank/DDBJ databases">
        <title>Genome Sequence of Cubamyces cubensis.</title>
        <authorList>
            <person name="Buettner E."/>
        </authorList>
    </citation>
    <scope>NUCLEOTIDE SEQUENCE</scope>
    <source>
        <strain evidence="11">MPL-01</strain>
    </source>
</reference>
<comment type="caution">
    <text evidence="11">The sequence shown here is derived from an EMBL/GenBank/DDBJ whole genome shotgun (WGS) entry which is preliminary data.</text>
</comment>
<dbReference type="EMBL" id="JAPEVG010000392">
    <property type="protein sequence ID" value="KAJ8463467.1"/>
    <property type="molecule type" value="Genomic_DNA"/>
</dbReference>
<keyword evidence="2" id="KW-0723">Serine/threonine-protein kinase</keyword>
<keyword evidence="5" id="KW-0418">Kinase</keyword>
<dbReference type="GO" id="GO:0005524">
    <property type="term" value="F:ATP binding"/>
    <property type="evidence" value="ECO:0007669"/>
    <property type="project" value="UniProtKB-KW"/>
</dbReference>
<evidence type="ECO:0000259" key="10">
    <source>
        <dbReference type="PROSITE" id="PS50011"/>
    </source>
</evidence>